<evidence type="ECO:0000256" key="4">
    <source>
        <dbReference type="ARBA" id="ARBA00022777"/>
    </source>
</evidence>
<keyword evidence="3 5" id="KW-0808">Transferase</keyword>
<dbReference type="PROSITE" id="PS00933">
    <property type="entry name" value="FGGY_KINASES_1"/>
    <property type="match status" value="1"/>
</dbReference>
<name>A0A1D8B303_9ACTO</name>
<dbReference type="OrthoDB" id="9805576at2"/>
<evidence type="ECO:0000256" key="2">
    <source>
        <dbReference type="ARBA" id="ARBA00022629"/>
    </source>
</evidence>
<dbReference type="PANTHER" id="PTHR43095">
    <property type="entry name" value="SUGAR KINASE"/>
    <property type="match status" value="1"/>
</dbReference>
<dbReference type="CDD" id="cd07809">
    <property type="entry name" value="ASKHA_NBD_FGGY_BaXK-like"/>
    <property type="match status" value="1"/>
</dbReference>
<dbReference type="STRING" id="178339.BH719_06440"/>
<sequence length="451" mass="46832">MSTRPYVAGVDTSTQSCKIVIVDPGTNRIVRQGRASHPDGTEVDPQAWWDAFLEAVDSADGLDDVRALSVGGQQHGMVVLDAQGQVIRPALLWNDTRSAAAARDLIRAKGSDGRDGADSEGAAWWAGATGSVPVASLTVTKLRWLADNEPENAARTAAVCLPHDYLTWRIAGGFEAVGLKGLVTDRSDASGTGYVDRSGGQYRLDILADALRIDEETARWIVLPRIAGPWDTVGHGDPARGWDAIALGPGAGDNAAAALGVGLTPGAALLSLGTSGVVSAVSDHPVSDPSGLVTGFSDASGNWLPLACTLNASRIIDAMARVTGLDYQEFDEAALAVPDAAGLRLVPYFEGERTPNLPDATASLEGMTLANSDRQHVARATVDGLLDLMRFALDAMRALGVPVERVLLVGGGAKSTAVRALAPQALGAAVEVPEPGEYVALGAAKQAARLR</sequence>
<dbReference type="GO" id="GO:0016773">
    <property type="term" value="F:phosphotransferase activity, alcohol group as acceptor"/>
    <property type="evidence" value="ECO:0007669"/>
    <property type="project" value="InterPro"/>
</dbReference>
<proteinExistence type="inferred from homology"/>
<dbReference type="InterPro" id="IPR043129">
    <property type="entry name" value="ATPase_NBD"/>
</dbReference>
<dbReference type="Pfam" id="PF00370">
    <property type="entry name" value="FGGY_N"/>
    <property type="match status" value="1"/>
</dbReference>
<organism evidence="8 9">
    <name type="scientific">Pauljensenia hongkongensis</name>
    <dbReference type="NCBI Taxonomy" id="178339"/>
    <lineage>
        <taxon>Bacteria</taxon>
        <taxon>Bacillati</taxon>
        <taxon>Actinomycetota</taxon>
        <taxon>Actinomycetes</taxon>
        <taxon>Actinomycetales</taxon>
        <taxon>Actinomycetaceae</taxon>
        <taxon>Pauljensenia</taxon>
    </lineage>
</organism>
<evidence type="ECO:0000256" key="1">
    <source>
        <dbReference type="ARBA" id="ARBA00009156"/>
    </source>
</evidence>
<evidence type="ECO:0000259" key="6">
    <source>
        <dbReference type="Pfam" id="PF00370"/>
    </source>
</evidence>
<gene>
    <name evidence="8" type="ORF">BH719_06440</name>
</gene>
<dbReference type="InterPro" id="IPR000577">
    <property type="entry name" value="Carb_kinase_FGGY"/>
</dbReference>
<dbReference type="KEGG" id="phon:BH719_06440"/>
<evidence type="ECO:0000256" key="3">
    <source>
        <dbReference type="ARBA" id="ARBA00022679"/>
    </source>
</evidence>
<dbReference type="InterPro" id="IPR018483">
    <property type="entry name" value="Carb_kinase_FGGY_CS"/>
</dbReference>
<dbReference type="SUPFAM" id="SSF53067">
    <property type="entry name" value="Actin-like ATPase domain"/>
    <property type="match status" value="2"/>
</dbReference>
<evidence type="ECO:0000256" key="5">
    <source>
        <dbReference type="RuleBase" id="RU003733"/>
    </source>
</evidence>
<feature type="domain" description="Carbohydrate kinase FGGY N-terminal" evidence="6">
    <location>
        <begin position="6"/>
        <end position="260"/>
    </location>
</feature>
<accession>A0A1D8B303</accession>
<evidence type="ECO:0000313" key="8">
    <source>
        <dbReference type="EMBL" id="AOS47527.1"/>
    </source>
</evidence>
<evidence type="ECO:0000259" key="7">
    <source>
        <dbReference type="Pfam" id="PF02782"/>
    </source>
</evidence>
<protein>
    <submittedName>
        <fullName evidence="8">Xylulose kinase</fullName>
    </submittedName>
</protein>
<dbReference type="PIRSF" id="PIRSF000538">
    <property type="entry name" value="GlpK"/>
    <property type="match status" value="1"/>
</dbReference>
<dbReference type="Gene3D" id="3.30.420.40">
    <property type="match status" value="2"/>
</dbReference>
<keyword evidence="2" id="KW-0119">Carbohydrate metabolism</keyword>
<dbReference type="PROSITE" id="PS00445">
    <property type="entry name" value="FGGY_KINASES_2"/>
    <property type="match status" value="1"/>
</dbReference>
<dbReference type="InterPro" id="IPR050406">
    <property type="entry name" value="FGGY_Carb_Kinase"/>
</dbReference>
<dbReference type="RefSeq" id="WP_009744004.1">
    <property type="nucleotide sequence ID" value="NZ_CP017298.1"/>
</dbReference>
<keyword evidence="9" id="KW-1185">Reference proteome</keyword>
<comment type="similarity">
    <text evidence="1 5">Belongs to the FGGY kinase family.</text>
</comment>
<dbReference type="InterPro" id="IPR018485">
    <property type="entry name" value="FGGY_C"/>
</dbReference>
<dbReference type="Pfam" id="PF02782">
    <property type="entry name" value="FGGY_C"/>
    <property type="match status" value="1"/>
</dbReference>
<keyword evidence="4 5" id="KW-0418">Kinase</keyword>
<evidence type="ECO:0000313" key="9">
    <source>
        <dbReference type="Proteomes" id="UP000095214"/>
    </source>
</evidence>
<dbReference type="GO" id="GO:0016301">
    <property type="term" value="F:kinase activity"/>
    <property type="evidence" value="ECO:0007669"/>
    <property type="project" value="UniProtKB-KW"/>
</dbReference>
<keyword evidence="2" id="KW-0859">Xylose metabolism</keyword>
<dbReference type="InterPro" id="IPR018484">
    <property type="entry name" value="FGGY_N"/>
</dbReference>
<dbReference type="GO" id="GO:0042732">
    <property type="term" value="P:D-xylose metabolic process"/>
    <property type="evidence" value="ECO:0007669"/>
    <property type="project" value="UniProtKB-KW"/>
</dbReference>
<reference evidence="8 9" key="1">
    <citation type="submission" date="2016-09" db="EMBL/GenBank/DDBJ databases">
        <title>Complete genome sequence of Actinomyces hongkongensis HKU8.</title>
        <authorList>
            <person name="Gao Y.-X."/>
            <person name="Zhou Y.-Y."/>
            <person name="Xie Y."/>
            <person name="Wang M."/>
            <person name="Wang S.-J."/>
            <person name="Shen S.-G."/>
        </authorList>
    </citation>
    <scope>NUCLEOTIDE SEQUENCE [LARGE SCALE GENOMIC DNA]</scope>
    <source>
        <strain evidence="8 9">HKU8</strain>
    </source>
</reference>
<dbReference type="PANTHER" id="PTHR43095:SF5">
    <property type="entry name" value="XYLULOSE KINASE"/>
    <property type="match status" value="1"/>
</dbReference>
<feature type="domain" description="Carbohydrate kinase FGGY C-terminal" evidence="7">
    <location>
        <begin position="269"/>
        <end position="449"/>
    </location>
</feature>
<dbReference type="Proteomes" id="UP000095214">
    <property type="component" value="Chromosome"/>
</dbReference>
<dbReference type="AlphaFoldDB" id="A0A1D8B303"/>
<dbReference type="EMBL" id="CP017298">
    <property type="protein sequence ID" value="AOS47527.1"/>
    <property type="molecule type" value="Genomic_DNA"/>
</dbReference>